<organism evidence="9 10">
    <name type="scientific">Hymenochirus boettgeri</name>
    <name type="common">Congo dwarf clawed frog</name>
    <dbReference type="NCBI Taxonomy" id="247094"/>
    <lineage>
        <taxon>Eukaryota</taxon>
        <taxon>Metazoa</taxon>
        <taxon>Chordata</taxon>
        <taxon>Craniata</taxon>
        <taxon>Vertebrata</taxon>
        <taxon>Euteleostomi</taxon>
        <taxon>Amphibia</taxon>
        <taxon>Batrachia</taxon>
        <taxon>Anura</taxon>
        <taxon>Pipoidea</taxon>
        <taxon>Pipidae</taxon>
        <taxon>Pipinae</taxon>
        <taxon>Hymenochirus</taxon>
    </lineage>
</organism>
<evidence type="ECO:0000256" key="1">
    <source>
        <dbReference type="ARBA" id="ARBA00022527"/>
    </source>
</evidence>
<accession>A0A8T2JC06</accession>
<dbReference type="PROSITE" id="PS00107">
    <property type="entry name" value="PROTEIN_KINASE_ATP"/>
    <property type="match status" value="1"/>
</dbReference>
<dbReference type="GO" id="GO:0005524">
    <property type="term" value="F:ATP binding"/>
    <property type="evidence" value="ECO:0007669"/>
    <property type="project" value="UniProtKB-UniRule"/>
</dbReference>
<evidence type="ECO:0000256" key="4">
    <source>
        <dbReference type="ARBA" id="ARBA00022777"/>
    </source>
</evidence>
<keyword evidence="5 6" id="KW-0067">ATP-binding</keyword>
<feature type="domain" description="Protein kinase" evidence="8">
    <location>
        <begin position="9"/>
        <end position="232"/>
    </location>
</feature>
<dbReference type="AlphaFoldDB" id="A0A8T2JC06"/>
<keyword evidence="2" id="KW-0808">Transferase</keyword>
<dbReference type="Proteomes" id="UP000812440">
    <property type="component" value="Chromosome 3"/>
</dbReference>
<evidence type="ECO:0000256" key="6">
    <source>
        <dbReference type="PROSITE-ProRule" id="PRU10141"/>
    </source>
</evidence>
<evidence type="ECO:0000256" key="3">
    <source>
        <dbReference type="ARBA" id="ARBA00022741"/>
    </source>
</evidence>
<keyword evidence="3 6" id="KW-0547">Nucleotide-binding</keyword>
<dbReference type="PROSITE" id="PS00108">
    <property type="entry name" value="PROTEIN_KINASE_ST"/>
    <property type="match status" value="1"/>
</dbReference>
<dbReference type="GO" id="GO:0004713">
    <property type="term" value="F:protein tyrosine kinase activity"/>
    <property type="evidence" value="ECO:0007669"/>
    <property type="project" value="TreeGrafter"/>
</dbReference>
<dbReference type="Pfam" id="PF00069">
    <property type="entry name" value="Pkinase"/>
    <property type="match status" value="1"/>
</dbReference>
<dbReference type="PANTHER" id="PTHR24058">
    <property type="entry name" value="DUAL SPECIFICITY PROTEIN KINASE"/>
    <property type="match status" value="1"/>
</dbReference>
<dbReference type="PANTHER" id="PTHR24058:SF46">
    <property type="entry name" value="HOMEODOMAIN-INTERACTING PROTEIN KINASE 4"/>
    <property type="match status" value="1"/>
</dbReference>
<reference evidence="9" key="1">
    <citation type="thesis" date="2020" institute="ProQuest LLC" country="789 East Eisenhower Parkway, Ann Arbor, MI, USA">
        <title>Comparative Genomics and Chromosome Evolution.</title>
        <authorList>
            <person name="Mudd A.B."/>
        </authorList>
    </citation>
    <scope>NUCLEOTIDE SEQUENCE</scope>
    <source>
        <strain evidence="9">Female2</strain>
        <tissue evidence="9">Blood</tissue>
    </source>
</reference>
<name>A0A8T2JC06_9PIPI</name>
<gene>
    <name evidence="9" type="ORF">GDO86_006820</name>
</gene>
<dbReference type="EMBL" id="JAACNH010000006">
    <property type="protein sequence ID" value="KAG8441213.1"/>
    <property type="molecule type" value="Genomic_DNA"/>
</dbReference>
<evidence type="ECO:0000313" key="9">
    <source>
        <dbReference type="EMBL" id="KAG8441213.1"/>
    </source>
</evidence>
<keyword evidence="4" id="KW-0418">Kinase</keyword>
<evidence type="ECO:0000256" key="5">
    <source>
        <dbReference type="ARBA" id="ARBA00022840"/>
    </source>
</evidence>
<dbReference type="GO" id="GO:0004674">
    <property type="term" value="F:protein serine/threonine kinase activity"/>
    <property type="evidence" value="ECO:0007669"/>
    <property type="project" value="UniProtKB-KW"/>
</dbReference>
<evidence type="ECO:0000259" key="8">
    <source>
        <dbReference type="PROSITE" id="PS50011"/>
    </source>
</evidence>
<dbReference type="InterPro" id="IPR017441">
    <property type="entry name" value="Protein_kinase_ATP_BS"/>
</dbReference>
<dbReference type="GO" id="GO:0005634">
    <property type="term" value="C:nucleus"/>
    <property type="evidence" value="ECO:0007669"/>
    <property type="project" value="TreeGrafter"/>
</dbReference>
<sequence length="232" mass="26804">MLQSPTECYHIIKILGRGAFGKVANSWKKSNGEYVAIKILKNDPIGRIMFEEEIKALNAIKDDGKDGQHMVEFYESFKDNTYLYLVSELICQSLHDYQADNVFFPLPIKHIRTITSQLLEALVKLKELPVVYADLKPENIMLVNQENNYFKVKIIDFGNATFLNELNNKKEPYIQSRWYREPKVLLGLPCSDKIDMWSFGCVIVELFLGEPLYPANPAMITTLLNMKPKNYK</sequence>
<evidence type="ECO:0000256" key="2">
    <source>
        <dbReference type="ARBA" id="ARBA00022679"/>
    </source>
</evidence>
<protein>
    <recommendedName>
        <fullName evidence="8">Protein kinase domain-containing protein</fullName>
    </recommendedName>
</protein>
<comment type="caution">
    <text evidence="9">The sequence shown here is derived from an EMBL/GenBank/DDBJ whole genome shotgun (WGS) entry which is preliminary data.</text>
</comment>
<evidence type="ECO:0000313" key="10">
    <source>
        <dbReference type="Proteomes" id="UP000812440"/>
    </source>
</evidence>
<dbReference type="OrthoDB" id="437530at2759"/>
<dbReference type="Gene3D" id="1.10.510.10">
    <property type="entry name" value="Transferase(Phosphotransferase) domain 1"/>
    <property type="match status" value="1"/>
</dbReference>
<dbReference type="InterPro" id="IPR008271">
    <property type="entry name" value="Ser/Thr_kinase_AS"/>
</dbReference>
<dbReference type="PROSITE" id="PS50011">
    <property type="entry name" value="PROTEIN_KINASE_DOM"/>
    <property type="match status" value="1"/>
</dbReference>
<evidence type="ECO:0000256" key="7">
    <source>
        <dbReference type="RuleBase" id="RU000304"/>
    </source>
</evidence>
<dbReference type="SUPFAM" id="SSF56112">
    <property type="entry name" value="Protein kinase-like (PK-like)"/>
    <property type="match status" value="1"/>
</dbReference>
<dbReference type="GO" id="GO:0005737">
    <property type="term" value="C:cytoplasm"/>
    <property type="evidence" value="ECO:0007669"/>
    <property type="project" value="TreeGrafter"/>
</dbReference>
<keyword evidence="10" id="KW-1185">Reference proteome</keyword>
<proteinExistence type="inferred from homology"/>
<dbReference type="SMART" id="SM00220">
    <property type="entry name" value="S_TKc"/>
    <property type="match status" value="1"/>
</dbReference>
<keyword evidence="1 7" id="KW-0723">Serine/threonine-protein kinase</keyword>
<dbReference type="InterPro" id="IPR000719">
    <property type="entry name" value="Prot_kinase_dom"/>
</dbReference>
<comment type="similarity">
    <text evidence="7">Belongs to the protein kinase superfamily.</text>
</comment>
<dbReference type="InterPro" id="IPR050494">
    <property type="entry name" value="Ser_Thr_dual-spec_kinase"/>
</dbReference>
<dbReference type="InterPro" id="IPR011009">
    <property type="entry name" value="Kinase-like_dom_sf"/>
</dbReference>
<feature type="binding site" evidence="6">
    <location>
        <position position="38"/>
    </location>
    <ligand>
        <name>ATP</name>
        <dbReference type="ChEBI" id="CHEBI:30616"/>
    </ligand>
</feature>